<accession>A0A8H4R1K3</accession>
<evidence type="ECO:0000313" key="4">
    <source>
        <dbReference type="EMBL" id="KAF4620556.1"/>
    </source>
</evidence>
<feature type="domain" description="C2H2-type" evidence="3">
    <location>
        <begin position="195"/>
        <end position="225"/>
    </location>
</feature>
<dbReference type="InterPro" id="IPR013087">
    <property type="entry name" value="Znf_C2H2_type"/>
</dbReference>
<keyword evidence="5" id="KW-1185">Reference proteome</keyword>
<dbReference type="Proteomes" id="UP000521872">
    <property type="component" value="Unassembled WGS sequence"/>
</dbReference>
<protein>
    <recommendedName>
        <fullName evidence="3">C2H2-type domain-containing protein</fullName>
    </recommendedName>
</protein>
<evidence type="ECO:0000259" key="3">
    <source>
        <dbReference type="PROSITE" id="PS50157"/>
    </source>
</evidence>
<comment type="caution">
    <text evidence="4">The sequence shown here is derived from an EMBL/GenBank/DDBJ whole genome shotgun (WGS) entry which is preliminary data.</text>
</comment>
<feature type="region of interest" description="Disordered" evidence="2">
    <location>
        <begin position="95"/>
        <end position="153"/>
    </location>
</feature>
<sequence length="270" mass="30479">MQLKFRLPSFRQFMASLQEEALPLPSFFTRRLPEDGLTLLAMCSGMQSPLPTPTPAVWNIIEVNIGRPDTPLPPYTSPRPQDLPPALHLEAQLRSVSRLKRKRSDAEEPEKDIIITKKAKRSTIGRGPTANQTSSATSRNVASSSRPAGSKKARKVQEEFCCARVNKDGEKCTNKYTSQSSLTRHEKGAHEGIRYPCEADPNCEEVFTQTSSRKIHEDKHRNIQRNTCAVEGCSKAFTDTKARNTHYGRDHPDFRVPARKKSLNVRRRLK</sequence>
<organism evidence="4 5">
    <name type="scientific">Agrocybe pediades</name>
    <dbReference type="NCBI Taxonomy" id="84607"/>
    <lineage>
        <taxon>Eukaryota</taxon>
        <taxon>Fungi</taxon>
        <taxon>Dikarya</taxon>
        <taxon>Basidiomycota</taxon>
        <taxon>Agaricomycotina</taxon>
        <taxon>Agaricomycetes</taxon>
        <taxon>Agaricomycetidae</taxon>
        <taxon>Agaricales</taxon>
        <taxon>Agaricineae</taxon>
        <taxon>Strophariaceae</taxon>
        <taxon>Agrocybe</taxon>
    </lineage>
</organism>
<proteinExistence type="predicted"/>
<feature type="compositionally biased region" description="Low complexity" evidence="2">
    <location>
        <begin position="133"/>
        <end position="146"/>
    </location>
</feature>
<dbReference type="PROSITE" id="PS50157">
    <property type="entry name" value="ZINC_FINGER_C2H2_2"/>
    <property type="match status" value="2"/>
</dbReference>
<gene>
    <name evidence="4" type="ORF">D9613_000080</name>
</gene>
<evidence type="ECO:0000256" key="2">
    <source>
        <dbReference type="SAM" id="MobiDB-lite"/>
    </source>
</evidence>
<evidence type="ECO:0000256" key="1">
    <source>
        <dbReference type="PROSITE-ProRule" id="PRU00042"/>
    </source>
</evidence>
<dbReference type="EMBL" id="JAACJL010000015">
    <property type="protein sequence ID" value="KAF4620556.1"/>
    <property type="molecule type" value="Genomic_DNA"/>
</dbReference>
<evidence type="ECO:0000313" key="5">
    <source>
        <dbReference type="Proteomes" id="UP000521872"/>
    </source>
</evidence>
<dbReference type="GO" id="GO:0008270">
    <property type="term" value="F:zinc ion binding"/>
    <property type="evidence" value="ECO:0007669"/>
    <property type="project" value="UniProtKB-KW"/>
</dbReference>
<dbReference type="Gene3D" id="3.30.160.60">
    <property type="entry name" value="Classic Zinc Finger"/>
    <property type="match status" value="1"/>
</dbReference>
<dbReference type="AlphaFoldDB" id="A0A8H4R1K3"/>
<feature type="domain" description="C2H2-type" evidence="3">
    <location>
        <begin position="160"/>
        <end position="195"/>
    </location>
</feature>
<dbReference type="PROSITE" id="PS00028">
    <property type="entry name" value="ZINC_FINGER_C2H2_1"/>
    <property type="match status" value="1"/>
</dbReference>
<name>A0A8H4R1K3_9AGAR</name>
<keyword evidence="1" id="KW-0863">Zinc-finger</keyword>
<reference evidence="4 5" key="1">
    <citation type="submission" date="2019-12" db="EMBL/GenBank/DDBJ databases">
        <authorList>
            <person name="Floudas D."/>
            <person name="Bentzer J."/>
            <person name="Ahren D."/>
            <person name="Johansson T."/>
            <person name="Persson P."/>
            <person name="Tunlid A."/>
        </authorList>
    </citation>
    <scope>NUCLEOTIDE SEQUENCE [LARGE SCALE GENOMIC DNA]</scope>
    <source>
        <strain evidence="4 5">CBS 102.39</strain>
    </source>
</reference>
<keyword evidence="1" id="KW-0479">Metal-binding</keyword>
<keyword evidence="1" id="KW-0862">Zinc</keyword>